<dbReference type="RefSeq" id="WP_188223040.1">
    <property type="nucleotide sequence ID" value="NZ_JACVXD010000002.1"/>
</dbReference>
<evidence type="ECO:0000256" key="5">
    <source>
        <dbReference type="RuleBase" id="RU000589"/>
    </source>
</evidence>
<dbReference type="PANTHER" id="PTHR31321:SF57">
    <property type="entry name" value="PECTINESTERASE 53-RELATED"/>
    <property type="match status" value="1"/>
</dbReference>
<gene>
    <name evidence="7" type="primary">pelA</name>
    <name evidence="7" type="ORF">ICJ85_06935</name>
</gene>
<keyword evidence="7" id="KW-0456">Lyase</keyword>
<evidence type="ECO:0000256" key="2">
    <source>
        <dbReference type="ARBA" id="ARBA00022801"/>
    </source>
</evidence>
<keyword evidence="2 5" id="KW-0378">Hydrolase</keyword>
<dbReference type="GO" id="GO:0042545">
    <property type="term" value="P:cell wall modification"/>
    <property type="evidence" value="ECO:0007669"/>
    <property type="project" value="UniProtKB-UniRule"/>
</dbReference>
<dbReference type="PANTHER" id="PTHR31321">
    <property type="entry name" value="ACYL-COA THIOESTER HYDROLASE YBHC-RELATED"/>
    <property type="match status" value="1"/>
</dbReference>
<protein>
    <recommendedName>
        <fullName evidence="5">Pectinesterase</fullName>
        <ecNumber evidence="5">3.1.1.11</ecNumber>
    </recommendedName>
</protein>
<dbReference type="InterPro" id="IPR011050">
    <property type="entry name" value="Pectin_lyase_fold/virulence"/>
</dbReference>
<comment type="caution">
    <text evidence="7">The sequence shown here is derived from an EMBL/GenBank/DDBJ whole genome shotgun (WGS) entry which is preliminary data.</text>
</comment>
<dbReference type="Gene3D" id="2.160.20.10">
    <property type="entry name" value="Single-stranded right-handed beta-helix, Pectin lyase-like"/>
    <property type="match status" value="1"/>
</dbReference>
<organism evidence="7 8">
    <name type="scientific">Aestuariibaculum marinum</name>
    <dbReference type="NCBI Taxonomy" id="2683592"/>
    <lineage>
        <taxon>Bacteria</taxon>
        <taxon>Pseudomonadati</taxon>
        <taxon>Bacteroidota</taxon>
        <taxon>Flavobacteriia</taxon>
        <taxon>Flavobacteriales</taxon>
        <taxon>Flavobacteriaceae</taxon>
    </lineage>
</organism>
<evidence type="ECO:0000313" key="8">
    <source>
        <dbReference type="Proteomes" id="UP000621516"/>
    </source>
</evidence>
<dbReference type="Proteomes" id="UP000621516">
    <property type="component" value="Unassembled WGS sequence"/>
</dbReference>
<feature type="active site" evidence="4">
    <location>
        <position position="528"/>
    </location>
</feature>
<dbReference type="GO" id="GO:0016829">
    <property type="term" value="F:lyase activity"/>
    <property type="evidence" value="ECO:0007669"/>
    <property type="project" value="UniProtKB-KW"/>
</dbReference>
<comment type="similarity">
    <text evidence="1">Belongs to the pectinesterase family.</text>
</comment>
<dbReference type="EC" id="3.1.1.11" evidence="5"/>
<dbReference type="Gene3D" id="1.50.10.20">
    <property type="match status" value="1"/>
</dbReference>
<feature type="domain" description="Pectinesterase catalytic" evidence="6">
    <location>
        <begin position="374"/>
        <end position="659"/>
    </location>
</feature>
<dbReference type="InterPro" id="IPR012669">
    <property type="entry name" value="Pectate_lyase"/>
</dbReference>
<dbReference type="PROSITE" id="PS00503">
    <property type="entry name" value="PECTINESTERASE_2"/>
    <property type="match status" value="1"/>
</dbReference>
<evidence type="ECO:0000256" key="4">
    <source>
        <dbReference type="PROSITE-ProRule" id="PRU10040"/>
    </source>
</evidence>
<dbReference type="Pfam" id="PF09492">
    <property type="entry name" value="Pec_lyase"/>
    <property type="match status" value="1"/>
</dbReference>
<dbReference type="InterPro" id="IPR000070">
    <property type="entry name" value="Pectinesterase_cat"/>
</dbReference>
<dbReference type="InterPro" id="IPR012334">
    <property type="entry name" value="Pectin_lyas_fold"/>
</dbReference>
<dbReference type="EMBL" id="JACVXD010000002">
    <property type="protein sequence ID" value="MBD0823752.1"/>
    <property type="molecule type" value="Genomic_DNA"/>
</dbReference>
<keyword evidence="8" id="KW-1185">Reference proteome</keyword>
<dbReference type="GO" id="GO:0045490">
    <property type="term" value="P:pectin catabolic process"/>
    <property type="evidence" value="ECO:0007669"/>
    <property type="project" value="UniProtKB-UniRule"/>
</dbReference>
<dbReference type="SUPFAM" id="SSF81853">
    <property type="entry name" value="Family 10 polysaccharide lyase"/>
    <property type="match status" value="1"/>
</dbReference>
<dbReference type="UniPathway" id="UPA00545">
    <property type="reaction ID" value="UER00823"/>
</dbReference>
<evidence type="ECO:0000313" key="7">
    <source>
        <dbReference type="EMBL" id="MBD0823752.1"/>
    </source>
</evidence>
<dbReference type="GO" id="GO:0009279">
    <property type="term" value="C:cell outer membrane"/>
    <property type="evidence" value="ECO:0007669"/>
    <property type="project" value="TreeGrafter"/>
</dbReference>
<evidence type="ECO:0000256" key="3">
    <source>
        <dbReference type="ARBA" id="ARBA00023085"/>
    </source>
</evidence>
<dbReference type="SUPFAM" id="SSF51126">
    <property type="entry name" value="Pectin lyase-like"/>
    <property type="match status" value="1"/>
</dbReference>
<comment type="pathway">
    <text evidence="5">Glycan metabolism; pectin degradation; 2-dehydro-3-deoxy-D-gluconate from pectin: step 1/5.</text>
</comment>
<dbReference type="GO" id="GO:0030599">
    <property type="term" value="F:pectinesterase activity"/>
    <property type="evidence" value="ECO:0007669"/>
    <property type="project" value="UniProtKB-UniRule"/>
</dbReference>
<dbReference type="AlphaFoldDB" id="A0A8J6U464"/>
<proteinExistence type="inferred from homology"/>
<evidence type="ECO:0000256" key="1">
    <source>
        <dbReference type="ARBA" id="ARBA00008891"/>
    </source>
</evidence>
<reference evidence="7 8" key="1">
    <citation type="journal article" date="2018" name="J. Microbiol.">
        <title>Aestuariibaculum marinum sp. nov., a marine bacterium isolated from seawater in South Korea.</title>
        <authorList>
            <person name="Choi J."/>
            <person name="Lee D."/>
            <person name="Jang J.H."/>
            <person name="Cha S."/>
            <person name="Seo T."/>
        </authorList>
    </citation>
    <scope>NUCLEOTIDE SEQUENCE [LARGE SCALE GENOMIC DNA]</scope>
    <source>
        <strain evidence="7 8">IP7</strain>
    </source>
</reference>
<sequence length="668" mass="76517">MKILKHIALALIFIITFETLAFSQVHDRSWRRIIYQSEDNWFATEEAKSIAENVLLYQRAIGGWPKNTQMQKPLSLSEKEHLKKLKKTNEEATTDNGATTQELYFLSKMYKATAEDVYKQAFLRGVDYLLEAQYENGGWPQFYPLKEGYYTHITYNDNSMVNILKVLQDLKDDTGKYAVKLSDEKKAEVEKAFKKGIACIVKTQYKQNGVLTAWCAQHDEKTLKPAKARSYELPSLSGAESANIVLLLMSLENPSPEVINSINSAVKWFEKTKLTGIRVKREFDKETGKRNTIVVKEDGSYPLWARFMELDDNSPFFCDRDGIKKATLAEIGEERRNGYAWYSGAPNEVLKRYPEWKVKYGTPIKKKAPKDPYNMVVAKDGTGDFTTIQEAMYAAKSFPYQRVIINVKNGVYNEKVHIYSWNTHVSLIGESKEGTIITFDDYFKKIDLGRNSTFHTSTLLVEGDDFIAKNLTVKNTAGAVGQAIALSVNANRCYFENCAFIGNQDTVYTAGEGFKQYFKNCYIEGTTDFIFGEATVLFEDCEIHNKSNSYITAASTPQGQEYGYVFKNCNLTAGKDVTEVYLGRPWRFYAKTVFLECDMGAHIRPEGWHNWKKPEAEKFSFYAEYNCSGEGFQPESRVEWSHQLKKSQAKKYTKENILKSTTKWYQNL</sequence>
<dbReference type="InterPro" id="IPR033131">
    <property type="entry name" value="Pectinesterase_Asp_AS"/>
</dbReference>
<evidence type="ECO:0000259" key="6">
    <source>
        <dbReference type="Pfam" id="PF01095"/>
    </source>
</evidence>
<name>A0A8J6U464_9FLAO</name>
<keyword evidence="3 5" id="KW-0063">Aspartyl esterase</keyword>
<dbReference type="Pfam" id="PF01095">
    <property type="entry name" value="Pectinesterase"/>
    <property type="match status" value="1"/>
</dbReference>
<comment type="catalytic activity">
    <reaction evidence="5">
        <text>[(1-&gt;4)-alpha-D-galacturonosyl methyl ester](n) + n H2O = [(1-&gt;4)-alpha-D-galacturonosyl](n) + n methanol + n H(+)</text>
        <dbReference type="Rhea" id="RHEA:22380"/>
        <dbReference type="Rhea" id="RHEA-COMP:14570"/>
        <dbReference type="Rhea" id="RHEA-COMP:14573"/>
        <dbReference type="ChEBI" id="CHEBI:15377"/>
        <dbReference type="ChEBI" id="CHEBI:15378"/>
        <dbReference type="ChEBI" id="CHEBI:17790"/>
        <dbReference type="ChEBI" id="CHEBI:140522"/>
        <dbReference type="ChEBI" id="CHEBI:140523"/>
        <dbReference type="EC" id="3.1.1.11"/>
    </reaction>
</comment>
<accession>A0A8J6U464</accession>
<dbReference type="NCBIfam" id="TIGR02474">
    <property type="entry name" value="pec_lyase"/>
    <property type="match status" value="1"/>
</dbReference>